<dbReference type="Proteomes" id="UP000581135">
    <property type="component" value="Unassembled WGS sequence"/>
</dbReference>
<gene>
    <name evidence="3" type="ORF">FHR98_000202</name>
</gene>
<feature type="domain" description="Mce/MlaD" evidence="2">
    <location>
        <begin position="39"/>
        <end position="115"/>
    </location>
</feature>
<organism evidence="3 4">
    <name type="scientific">Limibacillus halophilus</name>
    <dbReference type="NCBI Taxonomy" id="1579333"/>
    <lineage>
        <taxon>Bacteria</taxon>
        <taxon>Pseudomonadati</taxon>
        <taxon>Pseudomonadota</taxon>
        <taxon>Alphaproteobacteria</taxon>
        <taxon>Rhodospirillales</taxon>
        <taxon>Rhodovibrionaceae</taxon>
        <taxon>Limibacillus</taxon>
    </lineage>
</organism>
<dbReference type="Pfam" id="PF02470">
    <property type="entry name" value="MlaD"/>
    <property type="match status" value="1"/>
</dbReference>
<evidence type="ECO:0000313" key="4">
    <source>
        <dbReference type="Proteomes" id="UP000581135"/>
    </source>
</evidence>
<protein>
    <submittedName>
        <fullName evidence="3">Phospholipid/cholesterol/gamma-HCH transport system substrate-binding protein</fullName>
    </submittedName>
</protein>
<evidence type="ECO:0000313" key="3">
    <source>
        <dbReference type="EMBL" id="MBB3063937.1"/>
    </source>
</evidence>
<dbReference type="PANTHER" id="PTHR36698">
    <property type="entry name" value="BLL5892 PROTEIN"/>
    <property type="match status" value="1"/>
</dbReference>
<keyword evidence="1" id="KW-0472">Membrane</keyword>
<feature type="transmembrane region" description="Helical" evidence="1">
    <location>
        <begin position="7"/>
        <end position="29"/>
    </location>
</feature>
<keyword evidence="4" id="KW-1185">Reference proteome</keyword>
<comment type="caution">
    <text evidence="3">The sequence shown here is derived from an EMBL/GenBank/DDBJ whole genome shotgun (WGS) entry which is preliminary data.</text>
</comment>
<dbReference type="EMBL" id="JACHXA010000001">
    <property type="protein sequence ID" value="MBB3063937.1"/>
    <property type="molecule type" value="Genomic_DNA"/>
</dbReference>
<sequence>METRANYLLVGLFVISLFVGGIGFVVWLAKVNVDASITSYEIHFEDSVSGLREGASVSYRGINVGEVKAIRIDPENLERIVVTIEVRADTPIRSDTVATLAIQGLAGGSYVLLSGGSQSAAPLVPQPGQRAAVIASKASGLQELLDSAPSVLSEANLVLKRANDLLRPENRKEFEQALINLSQLLATLKEGATGLPELMDTSRVTIEEIGRTAKTVGTTTQSFQELIAGFESESKQLASQAGATLKAFEDTARSVEGSADNLGGDLRGSLQAIRASAERFEVLGGTMNKILEENRGQLAEFTSSGLFEVVAFFSEARDLVTNVNRLLGQIERDPGNFIFGNRSEGYDAGTPD</sequence>
<proteinExistence type="predicted"/>
<reference evidence="3 4" key="1">
    <citation type="submission" date="2020-08" db="EMBL/GenBank/DDBJ databases">
        <title>Genomic Encyclopedia of Type Strains, Phase III (KMG-III): the genomes of soil and plant-associated and newly described type strains.</title>
        <authorList>
            <person name="Whitman W."/>
        </authorList>
    </citation>
    <scope>NUCLEOTIDE SEQUENCE [LARGE SCALE GENOMIC DNA]</scope>
    <source>
        <strain evidence="3 4">CECT 8803</strain>
    </source>
</reference>
<dbReference type="PANTHER" id="PTHR36698:SF3">
    <property type="entry name" value="ABC-TYPE TRANSPORT AUXILIARY LIPOPROTEIN COMPONENT DOMAIN-CONTAINING PROTEIN"/>
    <property type="match status" value="1"/>
</dbReference>
<keyword evidence="1" id="KW-1133">Transmembrane helix</keyword>
<evidence type="ECO:0000256" key="1">
    <source>
        <dbReference type="SAM" id="Phobius"/>
    </source>
</evidence>
<dbReference type="AlphaFoldDB" id="A0A839SM09"/>
<accession>A0A839SM09</accession>
<dbReference type="InterPro" id="IPR003399">
    <property type="entry name" value="Mce/MlaD"/>
</dbReference>
<name>A0A839SM09_9PROT</name>
<evidence type="ECO:0000259" key="2">
    <source>
        <dbReference type="Pfam" id="PF02470"/>
    </source>
</evidence>
<dbReference type="RefSeq" id="WP_183414746.1">
    <property type="nucleotide sequence ID" value="NZ_JACHXA010000001.1"/>
</dbReference>
<keyword evidence="1" id="KW-0812">Transmembrane</keyword>